<dbReference type="RefSeq" id="WP_135964764.1">
    <property type="nucleotide sequence ID" value="NZ_SRXT01000006.1"/>
</dbReference>
<evidence type="ECO:0000313" key="6">
    <source>
        <dbReference type="Proteomes" id="UP000306147"/>
    </source>
</evidence>
<keyword evidence="1" id="KW-0732">Signal</keyword>
<feature type="region of interest" description="Disordered" evidence="3">
    <location>
        <begin position="1"/>
        <end position="22"/>
    </location>
</feature>
<dbReference type="OrthoDB" id="7537686at2"/>
<name>A0A4S1X7Y7_9SPHN</name>
<dbReference type="Pfam" id="PF01476">
    <property type="entry name" value="LysM"/>
    <property type="match status" value="2"/>
</dbReference>
<comment type="caution">
    <text evidence="5">The sequence shown here is derived from an EMBL/GenBank/DDBJ whole genome shotgun (WGS) entry which is preliminary data.</text>
</comment>
<dbReference type="Proteomes" id="UP000306147">
    <property type="component" value="Unassembled WGS sequence"/>
</dbReference>
<dbReference type="InterPro" id="IPR036779">
    <property type="entry name" value="LysM_dom_sf"/>
</dbReference>
<dbReference type="SMART" id="SM00257">
    <property type="entry name" value="LysM"/>
    <property type="match status" value="2"/>
</dbReference>
<keyword evidence="2" id="KW-0961">Cell wall biogenesis/degradation</keyword>
<reference evidence="5 6" key="1">
    <citation type="submission" date="2019-04" db="EMBL/GenBank/DDBJ databases">
        <title>Sphingomonas psychrotolerans sp. nov., isolated from soil in the Tianshan Mountains, Xinjiang, China.</title>
        <authorList>
            <person name="Luo Y."/>
            <person name="Sheng H."/>
        </authorList>
    </citation>
    <scope>NUCLEOTIDE SEQUENCE [LARGE SCALE GENOMIC DNA]</scope>
    <source>
        <strain evidence="5 6">ZFGT-11</strain>
    </source>
</reference>
<protein>
    <submittedName>
        <fullName evidence="5">LysM peptidoglycan-binding domain-containing protein</fullName>
    </submittedName>
</protein>
<dbReference type="Gene3D" id="3.10.350.10">
    <property type="entry name" value="LysM domain"/>
    <property type="match status" value="2"/>
</dbReference>
<gene>
    <name evidence="5" type="ORF">E5A73_15580</name>
</gene>
<dbReference type="Pfam" id="PF18013">
    <property type="entry name" value="Phage_lysozyme2"/>
    <property type="match status" value="1"/>
</dbReference>
<dbReference type="GO" id="GO:0008932">
    <property type="term" value="F:lytic endotransglycosylase activity"/>
    <property type="evidence" value="ECO:0007669"/>
    <property type="project" value="TreeGrafter"/>
</dbReference>
<feature type="domain" description="LysM" evidence="4">
    <location>
        <begin position="77"/>
        <end position="121"/>
    </location>
</feature>
<dbReference type="Gene3D" id="3.90.1720.10">
    <property type="entry name" value="endopeptidase domain like (from Nostoc punctiforme)"/>
    <property type="match status" value="1"/>
</dbReference>
<accession>A0A4S1X7Y7</accession>
<organism evidence="5 6">
    <name type="scientific">Sphingomonas gei</name>
    <dbReference type="NCBI Taxonomy" id="1395960"/>
    <lineage>
        <taxon>Bacteria</taxon>
        <taxon>Pseudomonadati</taxon>
        <taxon>Pseudomonadota</taxon>
        <taxon>Alphaproteobacteria</taxon>
        <taxon>Sphingomonadales</taxon>
        <taxon>Sphingomonadaceae</taxon>
        <taxon>Sphingomonas</taxon>
    </lineage>
</organism>
<feature type="compositionally biased region" description="Low complexity" evidence="3">
    <location>
        <begin position="1"/>
        <end position="15"/>
    </location>
</feature>
<dbReference type="PANTHER" id="PTHR33734">
    <property type="entry name" value="LYSM DOMAIN-CONTAINING GPI-ANCHORED PROTEIN 2"/>
    <property type="match status" value="1"/>
</dbReference>
<evidence type="ECO:0000256" key="2">
    <source>
        <dbReference type="ARBA" id="ARBA00023316"/>
    </source>
</evidence>
<feature type="region of interest" description="Disordered" evidence="3">
    <location>
        <begin position="58"/>
        <end position="77"/>
    </location>
</feature>
<evidence type="ECO:0000256" key="1">
    <source>
        <dbReference type="ARBA" id="ARBA00022729"/>
    </source>
</evidence>
<dbReference type="InterPro" id="IPR041219">
    <property type="entry name" value="Phage_lysozyme2"/>
</dbReference>
<dbReference type="PANTHER" id="PTHR33734:SF22">
    <property type="entry name" value="MEMBRANE-BOUND LYTIC MUREIN TRANSGLYCOSYLASE D"/>
    <property type="match status" value="1"/>
</dbReference>
<evidence type="ECO:0000256" key="3">
    <source>
        <dbReference type="SAM" id="MobiDB-lite"/>
    </source>
</evidence>
<dbReference type="InterPro" id="IPR018392">
    <property type="entry name" value="LysM"/>
</dbReference>
<dbReference type="Gene3D" id="1.10.530.10">
    <property type="match status" value="1"/>
</dbReference>
<evidence type="ECO:0000313" key="5">
    <source>
        <dbReference type="EMBL" id="TGX52221.1"/>
    </source>
</evidence>
<feature type="region of interest" description="Disordered" evidence="3">
    <location>
        <begin position="287"/>
        <end position="311"/>
    </location>
</feature>
<proteinExistence type="predicted"/>
<dbReference type="SUPFAM" id="SSF54001">
    <property type="entry name" value="Cysteine proteinases"/>
    <property type="match status" value="1"/>
</dbReference>
<dbReference type="PROSITE" id="PS51782">
    <property type="entry name" value="LYSM"/>
    <property type="match status" value="2"/>
</dbReference>
<dbReference type="CDD" id="cd00118">
    <property type="entry name" value="LysM"/>
    <property type="match status" value="2"/>
</dbReference>
<sequence>MTGVSSVQQSQTNVSSGGGDRGYIVKSGDSLSAIARDHGVSLAALERANPQILHPDLIRPGQHLNVPAGGSAGEPPREYTIRAGDTLSAIADRFGTSWQALAQANNIANPNLIFPGRSLTIPAGGGGTGGSGAVAGNTPVGGTGGGSSDVARIAEKYLGQNASSLRSNRSDSLPMNAGVPSNVCCANFVSAVLTEAGKLPANLHTDSVAQLNTTLRSRGWTAVPASDAKPGDVVIIQGGGVSHTEIVSGPNQMIGSNNVNADGTQRISHNNLGWALSHGGVILRAPGGNDGGSATGTQGTGSVVPTGQGGQQGRIDQAIVYFESQGWSRAQAIGIVANLDAESNMEAGIRQIGGGPGYGLAQWEGPRQRDFAAWAGHDIHGSSFAEQLRFVQHELTHSEAGAGRALRGATDARSAAEIVTRLYERPADTAGEAARRGDRAASMAR</sequence>
<dbReference type="GO" id="GO:0071555">
    <property type="term" value="P:cell wall organization"/>
    <property type="evidence" value="ECO:0007669"/>
    <property type="project" value="UniProtKB-KW"/>
</dbReference>
<keyword evidence="6" id="KW-1185">Reference proteome</keyword>
<evidence type="ECO:0000259" key="4">
    <source>
        <dbReference type="PROSITE" id="PS51782"/>
    </source>
</evidence>
<dbReference type="SUPFAM" id="SSF54106">
    <property type="entry name" value="LysM domain"/>
    <property type="match status" value="2"/>
</dbReference>
<dbReference type="EMBL" id="SRXT01000006">
    <property type="protein sequence ID" value="TGX52221.1"/>
    <property type="molecule type" value="Genomic_DNA"/>
</dbReference>
<feature type="domain" description="LysM" evidence="4">
    <location>
        <begin position="21"/>
        <end position="66"/>
    </location>
</feature>
<dbReference type="AlphaFoldDB" id="A0A4S1X7Y7"/>
<dbReference type="InterPro" id="IPR038765">
    <property type="entry name" value="Papain-like_cys_pep_sf"/>
</dbReference>